<gene>
    <name evidence="3" type="ORF">NDI76_06975</name>
</gene>
<dbReference type="Pfam" id="PF23960">
    <property type="entry name" value="DUF7289"/>
    <property type="match status" value="1"/>
</dbReference>
<dbReference type="RefSeq" id="WP_310923282.1">
    <property type="nucleotide sequence ID" value="NZ_JAMQOP010000001.1"/>
</dbReference>
<dbReference type="InterPro" id="IPR055713">
    <property type="entry name" value="DUF7289"/>
</dbReference>
<comment type="caution">
    <text evidence="3">The sequence shown here is derived from an EMBL/GenBank/DDBJ whole genome shotgun (WGS) entry which is preliminary data.</text>
</comment>
<keyword evidence="1" id="KW-1133">Transmembrane helix</keyword>
<organism evidence="3 4">
    <name type="scientific">Halogeometricum salsisoli</name>
    <dbReference type="NCBI Taxonomy" id="2950536"/>
    <lineage>
        <taxon>Archaea</taxon>
        <taxon>Methanobacteriati</taxon>
        <taxon>Methanobacteriota</taxon>
        <taxon>Stenosarchaea group</taxon>
        <taxon>Halobacteria</taxon>
        <taxon>Halobacteriales</taxon>
        <taxon>Haloferacaceae</taxon>
        <taxon>Halogeometricum</taxon>
    </lineage>
</organism>
<keyword evidence="1" id="KW-0812">Transmembrane</keyword>
<evidence type="ECO:0000259" key="2">
    <source>
        <dbReference type="Pfam" id="PF23985"/>
    </source>
</evidence>
<keyword evidence="1" id="KW-0472">Membrane</keyword>
<feature type="transmembrane region" description="Helical" evidence="1">
    <location>
        <begin position="12"/>
        <end position="40"/>
    </location>
</feature>
<evidence type="ECO:0000313" key="4">
    <source>
        <dbReference type="Proteomes" id="UP001257060"/>
    </source>
</evidence>
<protein>
    <recommendedName>
        <fullName evidence="2">DUF7308 domain-containing protein</fullName>
    </recommendedName>
</protein>
<dbReference type="EMBL" id="JAMQOP010000001">
    <property type="protein sequence ID" value="MDS0298479.1"/>
    <property type="molecule type" value="Genomic_DNA"/>
</dbReference>
<dbReference type="Proteomes" id="UP001257060">
    <property type="component" value="Unassembled WGS sequence"/>
</dbReference>
<proteinExistence type="predicted"/>
<evidence type="ECO:0000313" key="3">
    <source>
        <dbReference type="EMBL" id="MDS0298479.1"/>
    </source>
</evidence>
<feature type="domain" description="DUF7308" evidence="2">
    <location>
        <begin position="274"/>
        <end position="471"/>
    </location>
</feature>
<dbReference type="Pfam" id="PF23985">
    <property type="entry name" value="DUF7308"/>
    <property type="match status" value="1"/>
</dbReference>
<reference evidence="3 4" key="1">
    <citation type="submission" date="2022-06" db="EMBL/GenBank/DDBJ databases">
        <title>Halogeometricum sp. a new haloarchaeum isolate from saline soil.</title>
        <authorList>
            <person name="Strakova D."/>
            <person name="Galisteo C."/>
            <person name="Sanchez-Porro C."/>
            <person name="Ventosa A."/>
        </authorList>
    </citation>
    <scope>NUCLEOTIDE SEQUENCE [LARGE SCALE GENOMIC DNA]</scope>
    <source>
        <strain evidence="3 4">S1BR25-6</strain>
    </source>
</reference>
<keyword evidence="4" id="KW-1185">Reference proteome</keyword>
<dbReference type="InterPro" id="IPR055732">
    <property type="entry name" value="DUF7308"/>
</dbReference>
<accession>A0ABU2GE82</accession>
<evidence type="ECO:0000256" key="1">
    <source>
        <dbReference type="SAM" id="Phobius"/>
    </source>
</evidence>
<name>A0ABU2GE82_9EURY</name>
<sequence>MTRGFGADRRAVSSTVGVVLILGLTLMGTGLLVGVGSVALTTTQETIDVERAEQSMTQFDSVAAMVGLGQTARESVELRSSADGQYVVSPDDGWVRITHHNYSGDADEELYNASLGSVSYRTESAVVTYQGGGVWRRSEGGGVSMVSPPEFHYRDATLTFPVVRVRNADSASGRVRAVVSRDGDLSRVYPRPNESGTGWETYDDGAATYRNPVQNGSVSVTVHSEFYRGWAEYFRTRTTGNVSVDDDNRTATLELATVGMVGSFDLPMKNQPVEVRGMASAHPIRTFEVSLAKANGGSNNMDFSFYATKGAREYETVVHVPKGVGNVCKNDKEVDLTMVVYYRDGTGGQHVWTNDSIPAEGGPVALDCATETITVNYTSDLLLTYDGPGATGETALTWDDDVASSASFNHTGTDGENVTFVSGNRTTSRHLTRHYVSFFAPDFDLTVWHGPGNSGKARLDVDESTGNLEYETSSGSRYITFLHVTENNVTVELE</sequence>